<name>A0A3N4IHN7_ASCIM</name>
<organism evidence="2 3">
    <name type="scientific">Ascobolus immersus RN42</name>
    <dbReference type="NCBI Taxonomy" id="1160509"/>
    <lineage>
        <taxon>Eukaryota</taxon>
        <taxon>Fungi</taxon>
        <taxon>Dikarya</taxon>
        <taxon>Ascomycota</taxon>
        <taxon>Pezizomycotina</taxon>
        <taxon>Pezizomycetes</taxon>
        <taxon>Pezizales</taxon>
        <taxon>Ascobolaceae</taxon>
        <taxon>Ascobolus</taxon>
    </lineage>
</organism>
<proteinExistence type="predicted"/>
<feature type="chain" id="PRO_5018243295" description="WSC domain-containing protein" evidence="1">
    <location>
        <begin position="23"/>
        <end position="144"/>
    </location>
</feature>
<reference evidence="2 3" key="1">
    <citation type="journal article" date="2018" name="Nat. Ecol. Evol.">
        <title>Pezizomycetes genomes reveal the molecular basis of ectomycorrhizal truffle lifestyle.</title>
        <authorList>
            <person name="Murat C."/>
            <person name="Payen T."/>
            <person name="Noel B."/>
            <person name="Kuo A."/>
            <person name="Morin E."/>
            <person name="Chen J."/>
            <person name="Kohler A."/>
            <person name="Krizsan K."/>
            <person name="Balestrini R."/>
            <person name="Da Silva C."/>
            <person name="Montanini B."/>
            <person name="Hainaut M."/>
            <person name="Levati E."/>
            <person name="Barry K.W."/>
            <person name="Belfiori B."/>
            <person name="Cichocki N."/>
            <person name="Clum A."/>
            <person name="Dockter R.B."/>
            <person name="Fauchery L."/>
            <person name="Guy J."/>
            <person name="Iotti M."/>
            <person name="Le Tacon F."/>
            <person name="Lindquist E.A."/>
            <person name="Lipzen A."/>
            <person name="Malagnac F."/>
            <person name="Mello A."/>
            <person name="Molinier V."/>
            <person name="Miyauchi S."/>
            <person name="Poulain J."/>
            <person name="Riccioni C."/>
            <person name="Rubini A."/>
            <person name="Sitrit Y."/>
            <person name="Splivallo R."/>
            <person name="Traeger S."/>
            <person name="Wang M."/>
            <person name="Zifcakova L."/>
            <person name="Wipf D."/>
            <person name="Zambonelli A."/>
            <person name="Paolocci F."/>
            <person name="Nowrousian M."/>
            <person name="Ottonello S."/>
            <person name="Baldrian P."/>
            <person name="Spatafora J.W."/>
            <person name="Henrissat B."/>
            <person name="Nagy L.G."/>
            <person name="Aury J.M."/>
            <person name="Wincker P."/>
            <person name="Grigoriev I.V."/>
            <person name="Bonfante P."/>
            <person name="Martin F.M."/>
        </authorList>
    </citation>
    <scope>NUCLEOTIDE SEQUENCE [LARGE SCALE GENOMIC DNA]</scope>
    <source>
        <strain evidence="2 3">RN42</strain>
    </source>
</reference>
<dbReference type="EMBL" id="ML119656">
    <property type="protein sequence ID" value="RPA84937.1"/>
    <property type="molecule type" value="Genomic_DNA"/>
</dbReference>
<evidence type="ECO:0000313" key="3">
    <source>
        <dbReference type="Proteomes" id="UP000275078"/>
    </source>
</evidence>
<evidence type="ECO:0008006" key="4">
    <source>
        <dbReference type="Google" id="ProtNLM"/>
    </source>
</evidence>
<gene>
    <name evidence="2" type="ORF">BJ508DRAFT_323121</name>
</gene>
<keyword evidence="3" id="KW-1185">Reference proteome</keyword>
<keyword evidence="1" id="KW-0732">Signal</keyword>
<feature type="signal peptide" evidence="1">
    <location>
        <begin position="1"/>
        <end position="22"/>
    </location>
</feature>
<sequence length="144" mass="16643">MLPSSPFSLLLLLSLFTPSALCESQVVLKTADECWSACHFPGFAASSETYDAFDKCWVKMLYAQRNGDAPGCPLPCYLRRRPGEELTFDDHEWIRYTGCFEKAMLYDYGVPQQIYHIYYNPKLSENRMELAVHVFPWVLEKRLG</sequence>
<dbReference type="AlphaFoldDB" id="A0A3N4IHN7"/>
<accession>A0A3N4IHN7</accession>
<protein>
    <recommendedName>
        <fullName evidence="4">WSC domain-containing protein</fullName>
    </recommendedName>
</protein>
<evidence type="ECO:0000313" key="2">
    <source>
        <dbReference type="EMBL" id="RPA84937.1"/>
    </source>
</evidence>
<evidence type="ECO:0000256" key="1">
    <source>
        <dbReference type="SAM" id="SignalP"/>
    </source>
</evidence>
<dbReference type="Proteomes" id="UP000275078">
    <property type="component" value="Unassembled WGS sequence"/>
</dbReference>